<dbReference type="RefSeq" id="XP_040762799.1">
    <property type="nucleotide sequence ID" value="XM_040907115.1"/>
</dbReference>
<evidence type="ECO:0000313" key="2">
    <source>
        <dbReference type="EMBL" id="KZT05059.1"/>
    </source>
</evidence>
<sequence>MNLQKPAAKTRKLTDKNLPNALLQSTRVLSRLANTSRTLRIFLSHTVSGQTWQQGADGLGAVGTTEGEAGKLPNQRAKERPPPWKFLTLIKQMVVELEPSQPQLDRFTVRRKGDTPVKIRFIIHLEQQSEQFKVHLELGSFLALREESRVGVVQALWNYRTAAGLSVTLHDPSSIVTLVYIRVGYEWCCGEEE</sequence>
<dbReference type="OrthoDB" id="10263741at2759"/>
<dbReference type="Proteomes" id="UP000076871">
    <property type="component" value="Unassembled WGS sequence"/>
</dbReference>
<accession>A0A165DK42</accession>
<dbReference type="AlphaFoldDB" id="A0A165DK42"/>
<dbReference type="EMBL" id="KV427632">
    <property type="protein sequence ID" value="KZT05059.1"/>
    <property type="molecule type" value="Genomic_DNA"/>
</dbReference>
<dbReference type="GeneID" id="63824144"/>
<dbReference type="InParanoid" id="A0A165DK42"/>
<dbReference type="STRING" id="1314785.A0A165DK42"/>
<reference evidence="2 3" key="1">
    <citation type="journal article" date="2016" name="Mol. Biol. Evol.">
        <title>Comparative Genomics of Early-Diverging Mushroom-Forming Fungi Provides Insights into the Origins of Lignocellulose Decay Capabilities.</title>
        <authorList>
            <person name="Nagy L.G."/>
            <person name="Riley R."/>
            <person name="Tritt A."/>
            <person name="Adam C."/>
            <person name="Daum C."/>
            <person name="Floudas D."/>
            <person name="Sun H."/>
            <person name="Yadav J.S."/>
            <person name="Pangilinan J."/>
            <person name="Larsson K.H."/>
            <person name="Matsuura K."/>
            <person name="Barry K."/>
            <person name="Labutti K."/>
            <person name="Kuo R."/>
            <person name="Ohm R.A."/>
            <person name="Bhattacharya S.S."/>
            <person name="Shirouzu T."/>
            <person name="Yoshinaga Y."/>
            <person name="Martin F.M."/>
            <person name="Grigoriev I.V."/>
            <person name="Hibbett D.S."/>
        </authorList>
    </citation>
    <scope>NUCLEOTIDE SEQUENCE [LARGE SCALE GENOMIC DNA]</scope>
    <source>
        <strain evidence="2 3">93-53</strain>
    </source>
</reference>
<keyword evidence="3" id="KW-1185">Reference proteome</keyword>
<organism evidence="2 3">
    <name type="scientific">Laetiporus sulphureus 93-53</name>
    <dbReference type="NCBI Taxonomy" id="1314785"/>
    <lineage>
        <taxon>Eukaryota</taxon>
        <taxon>Fungi</taxon>
        <taxon>Dikarya</taxon>
        <taxon>Basidiomycota</taxon>
        <taxon>Agaricomycotina</taxon>
        <taxon>Agaricomycetes</taxon>
        <taxon>Polyporales</taxon>
        <taxon>Laetiporus</taxon>
    </lineage>
</organism>
<evidence type="ECO:0000256" key="1">
    <source>
        <dbReference type="SAM" id="MobiDB-lite"/>
    </source>
</evidence>
<name>A0A165DK42_9APHY</name>
<protein>
    <submittedName>
        <fullName evidence="2">Uncharacterized protein</fullName>
    </submittedName>
</protein>
<gene>
    <name evidence="2" type="ORF">LAESUDRAFT_715117</name>
</gene>
<proteinExistence type="predicted"/>
<feature type="region of interest" description="Disordered" evidence="1">
    <location>
        <begin position="54"/>
        <end position="78"/>
    </location>
</feature>
<evidence type="ECO:0000313" key="3">
    <source>
        <dbReference type="Proteomes" id="UP000076871"/>
    </source>
</evidence>